<dbReference type="PANTHER" id="PTHR43227:SF8">
    <property type="entry name" value="DIACETYLCHITOBIOSE UPTAKE SYSTEM PERMEASE PROTEIN DASB"/>
    <property type="match status" value="1"/>
</dbReference>
<dbReference type="PROSITE" id="PS50928">
    <property type="entry name" value="ABC_TM1"/>
    <property type="match status" value="1"/>
</dbReference>
<keyword evidence="10" id="KW-1185">Reference proteome</keyword>
<protein>
    <submittedName>
        <fullName evidence="9">Sugar ABC transporter permease</fullName>
    </submittedName>
</protein>
<evidence type="ECO:0000256" key="2">
    <source>
        <dbReference type="ARBA" id="ARBA00022448"/>
    </source>
</evidence>
<feature type="transmembrane region" description="Helical" evidence="7">
    <location>
        <begin position="103"/>
        <end position="123"/>
    </location>
</feature>
<keyword evidence="6 7" id="KW-0472">Membrane</keyword>
<comment type="subcellular location">
    <subcellularLocation>
        <location evidence="1 7">Cell membrane</location>
        <topology evidence="1 7">Multi-pass membrane protein</topology>
    </subcellularLocation>
</comment>
<accession>A0A1J7C9T7</accession>
<dbReference type="Gene3D" id="1.10.3720.10">
    <property type="entry name" value="MetI-like"/>
    <property type="match status" value="1"/>
</dbReference>
<dbReference type="Pfam" id="PF00528">
    <property type="entry name" value="BPD_transp_1"/>
    <property type="match status" value="1"/>
</dbReference>
<dbReference type="PANTHER" id="PTHR43227">
    <property type="entry name" value="BLL4140 PROTEIN"/>
    <property type="match status" value="1"/>
</dbReference>
<keyword evidence="4 7" id="KW-0812">Transmembrane</keyword>
<dbReference type="RefSeq" id="WP_071657633.1">
    <property type="nucleotide sequence ID" value="NZ_MLCF01000095.1"/>
</dbReference>
<dbReference type="GO" id="GO:0055085">
    <property type="term" value="P:transmembrane transport"/>
    <property type="evidence" value="ECO:0007669"/>
    <property type="project" value="InterPro"/>
</dbReference>
<dbReference type="SUPFAM" id="SSF161098">
    <property type="entry name" value="MetI-like"/>
    <property type="match status" value="1"/>
</dbReference>
<dbReference type="AlphaFoldDB" id="A0A1J7C9T7"/>
<comment type="similarity">
    <text evidence="7">Belongs to the binding-protein-dependent transport system permease family.</text>
</comment>
<evidence type="ECO:0000256" key="4">
    <source>
        <dbReference type="ARBA" id="ARBA00022692"/>
    </source>
</evidence>
<comment type="caution">
    <text evidence="9">The sequence shown here is derived from an EMBL/GenBank/DDBJ whole genome shotgun (WGS) entry which is preliminary data.</text>
</comment>
<evidence type="ECO:0000259" key="8">
    <source>
        <dbReference type="PROSITE" id="PS50928"/>
    </source>
</evidence>
<gene>
    <name evidence="9" type="ORF">BIV57_16445</name>
</gene>
<evidence type="ECO:0000256" key="5">
    <source>
        <dbReference type="ARBA" id="ARBA00022989"/>
    </source>
</evidence>
<name>A0A1J7C9T7_9ACTN</name>
<sequence>MSSATDGALAGAAAPATASRKRAGSTGGLQLKSGERRVGWALVAPFLVLYAVWLVGPTLYGLVMSFFNTSVARSGLNGFVGFQNYAGVLSDPEFWGTMWHSTWFTIITTIPLVILPLVFALLTNRVGRGQWIFRFAFFAPTLVPVTAVVLIFGWMYSANNGILDQALAKLGMGPGNWTVTTGMSWVSITILTVWWTIGFNYVLYLAGLQDIPTQLYEAAALDGASTFQQMRTITLPLLRRTILLVTMLQILASMKVFDQIYLLTSGGPNFSTRPVIEWIYDTGITQYRTGYAAAASIVYFVALLVVGLVWMLINRRPSEED</sequence>
<feature type="domain" description="ABC transmembrane type-1" evidence="8">
    <location>
        <begin position="98"/>
        <end position="310"/>
    </location>
</feature>
<feature type="transmembrane region" description="Helical" evidence="7">
    <location>
        <begin position="291"/>
        <end position="313"/>
    </location>
</feature>
<dbReference type="InterPro" id="IPR035906">
    <property type="entry name" value="MetI-like_sf"/>
</dbReference>
<keyword evidence="5 7" id="KW-1133">Transmembrane helix</keyword>
<organism evidence="9 10">
    <name type="scientific">Mangrovactinospora gilvigrisea</name>
    <dbReference type="NCBI Taxonomy" id="1428644"/>
    <lineage>
        <taxon>Bacteria</taxon>
        <taxon>Bacillati</taxon>
        <taxon>Actinomycetota</taxon>
        <taxon>Actinomycetes</taxon>
        <taxon>Kitasatosporales</taxon>
        <taxon>Streptomycetaceae</taxon>
        <taxon>Mangrovactinospora</taxon>
    </lineage>
</organism>
<evidence type="ECO:0000256" key="7">
    <source>
        <dbReference type="RuleBase" id="RU363032"/>
    </source>
</evidence>
<dbReference type="CDD" id="cd06261">
    <property type="entry name" value="TM_PBP2"/>
    <property type="match status" value="1"/>
</dbReference>
<evidence type="ECO:0000256" key="6">
    <source>
        <dbReference type="ARBA" id="ARBA00023136"/>
    </source>
</evidence>
<feature type="transmembrane region" description="Helical" evidence="7">
    <location>
        <begin position="237"/>
        <end position="257"/>
    </location>
</feature>
<dbReference type="InterPro" id="IPR000515">
    <property type="entry name" value="MetI-like"/>
</dbReference>
<proteinExistence type="inferred from homology"/>
<feature type="transmembrane region" description="Helical" evidence="7">
    <location>
        <begin position="182"/>
        <end position="206"/>
    </location>
</feature>
<evidence type="ECO:0000256" key="1">
    <source>
        <dbReference type="ARBA" id="ARBA00004651"/>
    </source>
</evidence>
<dbReference type="OrthoDB" id="9805974at2"/>
<keyword evidence="2 7" id="KW-0813">Transport</keyword>
<dbReference type="STRING" id="1428644.BIV57_16445"/>
<reference evidence="9 10" key="1">
    <citation type="submission" date="2016-10" db="EMBL/GenBank/DDBJ databases">
        <title>Genome sequence of Streptomyces gilvigriseus MUSC 26.</title>
        <authorList>
            <person name="Lee L.-H."/>
            <person name="Ser H.-L."/>
        </authorList>
    </citation>
    <scope>NUCLEOTIDE SEQUENCE [LARGE SCALE GENOMIC DNA]</scope>
    <source>
        <strain evidence="9 10">MUSC 26</strain>
    </source>
</reference>
<dbReference type="InterPro" id="IPR050809">
    <property type="entry name" value="UgpAE/MalFG_permease"/>
</dbReference>
<evidence type="ECO:0000313" key="10">
    <source>
        <dbReference type="Proteomes" id="UP000243342"/>
    </source>
</evidence>
<evidence type="ECO:0000256" key="3">
    <source>
        <dbReference type="ARBA" id="ARBA00022475"/>
    </source>
</evidence>
<feature type="transmembrane region" description="Helical" evidence="7">
    <location>
        <begin position="38"/>
        <end position="60"/>
    </location>
</feature>
<feature type="transmembrane region" description="Helical" evidence="7">
    <location>
        <begin position="135"/>
        <end position="156"/>
    </location>
</feature>
<keyword evidence="3" id="KW-1003">Cell membrane</keyword>
<dbReference type="EMBL" id="MLCF01000095">
    <property type="protein sequence ID" value="OIV36410.1"/>
    <property type="molecule type" value="Genomic_DNA"/>
</dbReference>
<dbReference type="Proteomes" id="UP000243342">
    <property type="component" value="Unassembled WGS sequence"/>
</dbReference>
<dbReference type="GO" id="GO:0005886">
    <property type="term" value="C:plasma membrane"/>
    <property type="evidence" value="ECO:0007669"/>
    <property type="project" value="UniProtKB-SubCell"/>
</dbReference>
<evidence type="ECO:0000313" key="9">
    <source>
        <dbReference type="EMBL" id="OIV36410.1"/>
    </source>
</evidence>